<organism evidence="3 4">
    <name type="scientific">Babesia bovis</name>
    <dbReference type="NCBI Taxonomy" id="5865"/>
    <lineage>
        <taxon>Eukaryota</taxon>
        <taxon>Sar</taxon>
        <taxon>Alveolata</taxon>
        <taxon>Apicomplexa</taxon>
        <taxon>Aconoidasida</taxon>
        <taxon>Piroplasmida</taxon>
        <taxon>Babesiidae</taxon>
        <taxon>Babesia</taxon>
    </lineage>
</organism>
<evidence type="ECO:0000256" key="1">
    <source>
        <dbReference type="SAM" id="MobiDB-lite"/>
    </source>
</evidence>
<dbReference type="VEuPathDB" id="PiroplasmaDB:BBOV_III005040"/>
<dbReference type="AlphaFoldDB" id="A7AND0"/>
<dbReference type="Pfam" id="PF08839">
    <property type="entry name" value="CDT1"/>
    <property type="match status" value="1"/>
</dbReference>
<comment type="caution">
    <text evidence="3">The sequence shown here is derived from an EMBL/GenBank/DDBJ whole genome shotgun (WGS) entry which is preliminary data.</text>
</comment>
<dbReference type="STRING" id="5865.A7AND0"/>
<feature type="domain" description="CDT1 Geminin-binding" evidence="2">
    <location>
        <begin position="352"/>
        <end position="518"/>
    </location>
</feature>
<protein>
    <recommendedName>
        <fullName evidence="2">CDT1 Geminin-binding domain-containing protein</fullName>
    </recommendedName>
</protein>
<dbReference type="Proteomes" id="UP000002173">
    <property type="component" value="Chromosome 3"/>
</dbReference>
<feature type="region of interest" description="Disordered" evidence="1">
    <location>
        <begin position="260"/>
        <end position="286"/>
    </location>
</feature>
<sequence>MDRLLSRDGVREAKSLDSTDKSILGSSSFHVGCSEMTLMRPLDETRTTLCESGGGNGFVLQSSSGHNSEKESDMQPSTPKLSAKPLDAVFQDGGMDPIGLSPRMTMEDRILKRQSFLRSSMKLDSFNIDDLAESPNKTIDIDDVLTASSMKSCSRALRTPGPFSGQRGDAVGDSCDRCVPHKGDEYVNISDDVIKNPVLASSLRTIRMLDATDDEAVRSREVLGASRCWTDMFGYDGHGLSGGAEEDYDDILATQTPVRNLRRDSQPAEATSSFVRMGRGHKNGRRDVLDVSSLKGTPQHVPDVPLSASRSQNKYGQAMFVTGNAYDLDAFGGARIDDMRKEDVNPMAYSTLPKVMISDPRMGKHLSLLYKHFKNMATFIRRSSMRNDKPYFKVVQLMVQRMTRKDFTLEHLRQMAWLAPNLISLKWVSIGDSVRRRYKTEYDDCRGDNVNDIQIRIHKLDGRICSSNSDFDNACTAFKGIICAWVSRCEAEYIEGRGSNCGFDPDMSLPIPLVALPTKQSNIVIPDDISSATTSTPKKTMDKSATVHLSERYQSTKLFESMGHSYNEANQLSTHKPSASPYGMSTSDHVYAYENDNLASTSTKRKRDESVLTVTTALLDTPGMWRIRNNAKRLSDTYKTGCVKERDLLYWKGVRRFINALVDLSISEDRPPLLRLEWLAEFMTKNGRSRVTFENVLEWSSMLASISPDTINLGVSKFDDYSTVLTLPPSPRFENAIHFVEQKINTYNK</sequence>
<dbReference type="KEGG" id="bbo:BBOV_III005010"/>
<dbReference type="InterPro" id="IPR036390">
    <property type="entry name" value="WH_DNA-bd_sf"/>
</dbReference>
<proteinExistence type="predicted"/>
<feature type="region of interest" description="Disordered" evidence="1">
    <location>
        <begin position="53"/>
        <end position="84"/>
    </location>
</feature>
<evidence type="ECO:0000313" key="3">
    <source>
        <dbReference type="EMBL" id="EDO08064.1"/>
    </source>
</evidence>
<name>A7AND0_BABBO</name>
<dbReference type="EMBL" id="AAXT01000001">
    <property type="protein sequence ID" value="EDO08064.1"/>
    <property type="molecule type" value="Genomic_DNA"/>
</dbReference>
<evidence type="ECO:0000313" key="4">
    <source>
        <dbReference type="Proteomes" id="UP000002173"/>
    </source>
</evidence>
<accession>A7AND0</accession>
<dbReference type="eggNOG" id="ENOG502QX7N">
    <property type="taxonomic scope" value="Eukaryota"/>
</dbReference>
<dbReference type="SUPFAM" id="SSF46785">
    <property type="entry name" value="Winged helix' DNA-binding domain"/>
    <property type="match status" value="1"/>
</dbReference>
<evidence type="ECO:0000259" key="2">
    <source>
        <dbReference type="SMART" id="SM01075"/>
    </source>
</evidence>
<dbReference type="SMART" id="SM01075">
    <property type="entry name" value="CDT1"/>
    <property type="match status" value="1"/>
</dbReference>
<keyword evidence="4" id="KW-1185">Reference proteome</keyword>
<gene>
    <name evidence="3" type="ORF">BBOV_III005010</name>
</gene>
<dbReference type="InParanoid" id="A7AND0"/>
<reference evidence="3 4" key="1">
    <citation type="journal article" date="2007" name="PLoS Pathog.">
        <title>Genome sequence of Babesia bovis and comparative analysis of apicomplexan hemoprotozoa.</title>
        <authorList>
            <person name="Brayton K.A."/>
            <person name="Lau A.O.T."/>
            <person name="Herndon D.R."/>
            <person name="Hannick L."/>
            <person name="Kappmeyer L.S."/>
            <person name="Berens S.J."/>
            <person name="Bidwell S.L."/>
            <person name="Brown W.C."/>
            <person name="Crabtree J."/>
            <person name="Fadrosh D."/>
            <person name="Feldblum T."/>
            <person name="Forberger H.A."/>
            <person name="Haas B.J."/>
            <person name="Howell J.M."/>
            <person name="Khouri H."/>
            <person name="Koo H."/>
            <person name="Mann D.J."/>
            <person name="Norimine J."/>
            <person name="Paulsen I.T."/>
            <person name="Radune D."/>
            <person name="Ren Q."/>
            <person name="Smith R.K. Jr."/>
            <person name="Suarez C.E."/>
            <person name="White O."/>
            <person name="Wortman J.R."/>
            <person name="Knowles D.P. Jr."/>
            <person name="McElwain T.F."/>
            <person name="Nene V.M."/>
        </authorList>
    </citation>
    <scope>NUCLEOTIDE SEQUENCE [LARGE SCALE GENOMIC DNA]</scope>
    <source>
        <strain evidence="3">T2Bo</strain>
    </source>
</reference>
<dbReference type="InterPro" id="IPR014939">
    <property type="entry name" value="CDT1_Gemini-bd-like"/>
</dbReference>
<dbReference type="GeneID" id="5479881"/>
<dbReference type="OMA" id="PHENEHF"/>